<keyword evidence="5" id="KW-0560">Oxidoreductase</keyword>
<dbReference type="Gene3D" id="3.40.228.10">
    <property type="entry name" value="Dimethylsulfoxide Reductase, domain 2"/>
    <property type="match status" value="1"/>
</dbReference>
<evidence type="ECO:0000313" key="10">
    <source>
        <dbReference type="Proteomes" id="UP001487305"/>
    </source>
</evidence>
<accession>A0ABV1J8K8</accession>
<reference evidence="9 10" key="1">
    <citation type="submission" date="2024-04" db="EMBL/GenBank/DDBJ databases">
        <title>Human intestinal bacterial collection.</title>
        <authorList>
            <person name="Pauvert C."/>
            <person name="Hitch T.C.A."/>
            <person name="Clavel T."/>
        </authorList>
    </citation>
    <scope>NUCLEOTIDE SEQUENCE [LARGE SCALE GENOMIC DNA]</scope>
    <source>
        <strain evidence="9 10">CLA-KB-H42</strain>
    </source>
</reference>
<comment type="similarity">
    <text evidence="2">Belongs to the prokaryotic molybdopterin-containing oxidoreductase family.</text>
</comment>
<dbReference type="SUPFAM" id="SSF53706">
    <property type="entry name" value="Formate dehydrogenase/DMSO reductase, domains 1-3"/>
    <property type="match status" value="1"/>
</dbReference>
<comment type="caution">
    <text evidence="9">The sequence shown here is derived from an EMBL/GenBank/DDBJ whole genome shotgun (WGS) entry which is preliminary data.</text>
</comment>
<evidence type="ECO:0000256" key="6">
    <source>
        <dbReference type="ARBA" id="ARBA00023004"/>
    </source>
</evidence>
<dbReference type="Gene3D" id="2.40.40.20">
    <property type="match status" value="1"/>
</dbReference>
<dbReference type="InterPro" id="IPR006655">
    <property type="entry name" value="Mopterin_OxRdtase_prok_CS"/>
</dbReference>
<dbReference type="InterPro" id="IPR006656">
    <property type="entry name" value="Mopterin_OxRdtase"/>
</dbReference>
<dbReference type="InterPro" id="IPR006657">
    <property type="entry name" value="MoPterin_dinucl-bd_dom"/>
</dbReference>
<dbReference type="Gene3D" id="3.40.50.740">
    <property type="match status" value="1"/>
</dbReference>
<comment type="cofactor">
    <cofactor evidence="1">
        <name>Mo-bis(molybdopterin guanine dinucleotide)</name>
        <dbReference type="ChEBI" id="CHEBI:60539"/>
    </cofactor>
</comment>
<dbReference type="SUPFAM" id="SSF50692">
    <property type="entry name" value="ADC-like"/>
    <property type="match status" value="1"/>
</dbReference>
<dbReference type="Pfam" id="PF04879">
    <property type="entry name" value="Molybdop_Fe4S4"/>
    <property type="match status" value="1"/>
</dbReference>
<evidence type="ECO:0000256" key="7">
    <source>
        <dbReference type="ARBA" id="ARBA00023014"/>
    </source>
</evidence>
<dbReference type="CDD" id="cd02781">
    <property type="entry name" value="MopB_CT_Acetylene-hydratase"/>
    <property type="match status" value="1"/>
</dbReference>
<feature type="domain" description="4Fe-4S Mo/W bis-MGD-type" evidence="8">
    <location>
        <begin position="22"/>
        <end position="78"/>
    </location>
</feature>
<evidence type="ECO:0000259" key="8">
    <source>
        <dbReference type="PROSITE" id="PS51669"/>
    </source>
</evidence>
<dbReference type="PROSITE" id="PS00932">
    <property type="entry name" value="MOLYBDOPTERIN_PROK_3"/>
    <property type="match status" value="1"/>
</dbReference>
<name>A0ABV1J8K8_9ACTN</name>
<dbReference type="Pfam" id="PF01568">
    <property type="entry name" value="Molydop_binding"/>
    <property type="match status" value="1"/>
</dbReference>
<dbReference type="Gene3D" id="2.20.25.90">
    <property type="entry name" value="ADC-like domains"/>
    <property type="match status" value="1"/>
</dbReference>
<evidence type="ECO:0000256" key="1">
    <source>
        <dbReference type="ARBA" id="ARBA00001942"/>
    </source>
</evidence>
<gene>
    <name evidence="9" type="ORF">AAA083_00270</name>
</gene>
<dbReference type="PANTHER" id="PTHR43742">
    <property type="entry name" value="TRIMETHYLAMINE-N-OXIDE REDUCTASE"/>
    <property type="match status" value="1"/>
</dbReference>
<evidence type="ECO:0000256" key="4">
    <source>
        <dbReference type="ARBA" id="ARBA00022723"/>
    </source>
</evidence>
<protein>
    <submittedName>
        <fullName evidence="9">Molybdopterin-dependent oxidoreductase</fullName>
    </submittedName>
</protein>
<dbReference type="InterPro" id="IPR009010">
    <property type="entry name" value="Asp_de-COase-like_dom_sf"/>
</dbReference>
<evidence type="ECO:0000313" key="9">
    <source>
        <dbReference type="EMBL" id="MEQ3361402.1"/>
    </source>
</evidence>
<dbReference type="InterPro" id="IPR050612">
    <property type="entry name" value="Prok_Mopterin_Oxidored"/>
</dbReference>
<organism evidence="9 10">
    <name type="scientific">Raoultibacter massiliensis</name>
    <dbReference type="NCBI Taxonomy" id="1852371"/>
    <lineage>
        <taxon>Bacteria</taxon>
        <taxon>Bacillati</taxon>
        <taxon>Actinomycetota</taxon>
        <taxon>Coriobacteriia</taxon>
        <taxon>Eggerthellales</taxon>
        <taxon>Eggerthellaceae</taxon>
        <taxon>Raoultibacter</taxon>
    </lineage>
</organism>
<keyword evidence="6" id="KW-0408">Iron</keyword>
<evidence type="ECO:0000256" key="5">
    <source>
        <dbReference type="ARBA" id="ARBA00023002"/>
    </source>
</evidence>
<sequence>MSNANVRDYAKSGYGAESDPTVKRTRTMCTGCHNRCGVVVYSKDNKIVKILGDREHVFTKGNICGHCLSQRFIHEDESRVIYPMRRVGQRGSGEWERISWDEAMETIISKTKELQAQYGPESIIVGQGTSRSTNDWHMRLNHTLGGHAWGLAPLHVCLSPVIIPNALSFGVGQDTGADLMARFRSDPFATNCYVLWGISPHCLIEQFHVMRENQKKHGAKIISIDPRFNELSNIADIVLRPRPGTDGALAMAFMNVIIREGLYDAEWIEHWTYGFDELAQRVSEFTPEYAEKITTVPADDIAEAARTMAKYAPSQFYNYLGPNCMHSNAIQNGRAITCLIGLLGPVDQPGGYVLNPGMGVASEVELTLNPFVDLLAPESKMIGAEDYPALPVLGGTHWPYGVWNAILTEKPFPVKMLVFIASDALMCYENPQKIEEALLSPNLELLVVKDFYFSETAKLADIVLPTSTWSEIETTEDERTEGYFIPARAAVEAPGECWDDWDFILQYGKGINPEQWPWESHREMLLWKLKIMYGIEMTWDEYIASDLIEIRPHLLAENRDYYKHEKGMLRADGQPGFETATGRFEFWSGATAEFGYDPLPDYTEPAESPVSAPALSQRYPLVFDSGHRLYMFFHSAWTNIPQQRELYPDPFAVVHPDDAKDRGIGDGDWIEVESPRGSITVRAVVSDEAKKGVVFTPRPGWKMDCKELGLPGHGWKGSNSNILVPAEPCDPHYGNSPMRSTLCDIRKSSERSADCRG</sequence>
<dbReference type="InterPro" id="IPR006963">
    <property type="entry name" value="Mopterin_OxRdtase_4Fe-4S_dom"/>
</dbReference>
<keyword evidence="10" id="KW-1185">Reference proteome</keyword>
<dbReference type="EMBL" id="JBBNOP010000001">
    <property type="protein sequence ID" value="MEQ3361402.1"/>
    <property type="molecule type" value="Genomic_DNA"/>
</dbReference>
<keyword evidence="7" id="KW-0411">Iron-sulfur</keyword>
<dbReference type="RefSeq" id="WP_349226984.1">
    <property type="nucleotide sequence ID" value="NZ_JBBNOP010000001.1"/>
</dbReference>
<evidence type="ECO:0000256" key="3">
    <source>
        <dbReference type="ARBA" id="ARBA00022505"/>
    </source>
</evidence>
<dbReference type="Proteomes" id="UP001487305">
    <property type="component" value="Unassembled WGS sequence"/>
</dbReference>
<dbReference type="PROSITE" id="PS51669">
    <property type="entry name" value="4FE4S_MOW_BIS_MGD"/>
    <property type="match status" value="1"/>
</dbReference>
<dbReference type="PROSITE" id="PS00490">
    <property type="entry name" value="MOLYBDOPTERIN_PROK_2"/>
    <property type="match status" value="1"/>
</dbReference>
<keyword evidence="3" id="KW-0500">Molybdenum</keyword>
<dbReference type="SMART" id="SM00926">
    <property type="entry name" value="Molybdop_Fe4S4"/>
    <property type="match status" value="1"/>
</dbReference>
<evidence type="ECO:0000256" key="2">
    <source>
        <dbReference type="ARBA" id="ARBA00010312"/>
    </source>
</evidence>
<proteinExistence type="inferred from homology"/>
<dbReference type="InterPro" id="IPR037949">
    <property type="entry name" value="MopB_CT_Acetylene-hydratase"/>
</dbReference>
<keyword evidence="4" id="KW-0479">Metal-binding</keyword>
<dbReference type="Pfam" id="PF00384">
    <property type="entry name" value="Molybdopterin"/>
    <property type="match status" value="1"/>
</dbReference>